<evidence type="ECO:0000256" key="3">
    <source>
        <dbReference type="ARBA" id="ARBA00022801"/>
    </source>
</evidence>
<evidence type="ECO:0000256" key="2">
    <source>
        <dbReference type="ARBA" id="ARBA00022679"/>
    </source>
</evidence>
<dbReference type="InterPro" id="IPR043137">
    <property type="entry name" value="GGT_ssub_C"/>
</dbReference>
<organism evidence="7 8">
    <name type="scientific">Geomicrobium sediminis</name>
    <dbReference type="NCBI Taxonomy" id="1347788"/>
    <lineage>
        <taxon>Bacteria</taxon>
        <taxon>Bacillati</taxon>
        <taxon>Bacillota</taxon>
        <taxon>Bacilli</taxon>
        <taxon>Bacillales</taxon>
        <taxon>Geomicrobium</taxon>
    </lineage>
</organism>
<dbReference type="EC" id="3.4.19.13" evidence="7"/>
<dbReference type="SUPFAM" id="SSF56235">
    <property type="entry name" value="N-terminal nucleophile aminohydrolases (Ntn hydrolases)"/>
    <property type="match status" value="1"/>
</dbReference>
<dbReference type="Gene3D" id="3.60.20.40">
    <property type="match status" value="1"/>
</dbReference>
<dbReference type="Pfam" id="PF01019">
    <property type="entry name" value="G_glu_transpept"/>
    <property type="match status" value="1"/>
</dbReference>
<comment type="caution">
    <text evidence="7">The sequence shown here is derived from an EMBL/GenBank/DDBJ whole genome shotgun (WGS) entry which is preliminary data.</text>
</comment>
<dbReference type="GO" id="GO:0036374">
    <property type="term" value="F:glutathione hydrolase activity"/>
    <property type="evidence" value="ECO:0007669"/>
    <property type="project" value="UniProtKB-EC"/>
</dbReference>
<keyword evidence="4" id="KW-0865">Zymogen</keyword>
<keyword evidence="6" id="KW-0732">Signal</keyword>
<feature type="chain" id="PRO_5045289596" evidence="6">
    <location>
        <begin position="25"/>
        <end position="551"/>
    </location>
</feature>
<feature type="region of interest" description="Disordered" evidence="5">
    <location>
        <begin position="31"/>
        <end position="58"/>
    </location>
</feature>
<gene>
    <name evidence="7" type="ORF">JOD17_000717</name>
</gene>
<proteinExistence type="inferred from homology"/>
<accession>A0ABS2P881</accession>
<dbReference type="PANTHER" id="PTHR43199">
    <property type="entry name" value="GLUTATHIONE HYDROLASE"/>
    <property type="match status" value="1"/>
</dbReference>
<evidence type="ECO:0000313" key="7">
    <source>
        <dbReference type="EMBL" id="MBM7631625.1"/>
    </source>
</evidence>
<keyword evidence="2 7" id="KW-0808">Transferase</keyword>
<dbReference type="PANTHER" id="PTHR43199:SF1">
    <property type="entry name" value="GLUTATHIONE HYDROLASE PROENZYME"/>
    <property type="match status" value="1"/>
</dbReference>
<reference evidence="7 8" key="1">
    <citation type="submission" date="2021-01" db="EMBL/GenBank/DDBJ databases">
        <title>Genomic Encyclopedia of Type Strains, Phase IV (KMG-IV): sequencing the most valuable type-strain genomes for metagenomic binning, comparative biology and taxonomic classification.</title>
        <authorList>
            <person name="Goeker M."/>
        </authorList>
    </citation>
    <scope>NUCLEOTIDE SEQUENCE [LARGE SCALE GENOMIC DNA]</scope>
    <source>
        <strain evidence="7 8">DSM 25540</strain>
    </source>
</reference>
<evidence type="ECO:0000256" key="6">
    <source>
        <dbReference type="SAM" id="SignalP"/>
    </source>
</evidence>
<dbReference type="EMBL" id="JAFBEC010000002">
    <property type="protein sequence ID" value="MBM7631625.1"/>
    <property type="molecule type" value="Genomic_DNA"/>
</dbReference>
<name>A0ABS2P881_9BACL</name>
<keyword evidence="8" id="KW-1185">Reference proteome</keyword>
<dbReference type="EC" id="2.3.2.2" evidence="7"/>
<dbReference type="GO" id="GO:0103068">
    <property type="term" value="F:leukotriene C4 gamma-glutamyl transferase activity"/>
    <property type="evidence" value="ECO:0007669"/>
    <property type="project" value="UniProtKB-EC"/>
</dbReference>
<feature type="signal peptide" evidence="6">
    <location>
        <begin position="1"/>
        <end position="24"/>
    </location>
</feature>
<evidence type="ECO:0000313" key="8">
    <source>
        <dbReference type="Proteomes" id="UP000741863"/>
    </source>
</evidence>
<dbReference type="PRINTS" id="PR01210">
    <property type="entry name" value="GGTRANSPTASE"/>
</dbReference>
<dbReference type="Gene3D" id="1.10.246.130">
    <property type="match status" value="1"/>
</dbReference>
<dbReference type="RefSeq" id="WP_204695732.1">
    <property type="nucleotide sequence ID" value="NZ_JAFBEC010000002.1"/>
</dbReference>
<dbReference type="InterPro" id="IPR051792">
    <property type="entry name" value="GGT_bact"/>
</dbReference>
<dbReference type="InterPro" id="IPR043138">
    <property type="entry name" value="GGT_lsub"/>
</dbReference>
<evidence type="ECO:0000256" key="1">
    <source>
        <dbReference type="ARBA" id="ARBA00009381"/>
    </source>
</evidence>
<dbReference type="Proteomes" id="UP000741863">
    <property type="component" value="Unassembled WGS sequence"/>
</dbReference>
<evidence type="ECO:0000256" key="5">
    <source>
        <dbReference type="SAM" id="MobiDB-lite"/>
    </source>
</evidence>
<evidence type="ECO:0000256" key="4">
    <source>
        <dbReference type="ARBA" id="ARBA00023145"/>
    </source>
</evidence>
<protein>
    <submittedName>
        <fullName evidence="7">Gamma-glutamyltranspeptidase/glutathione hydrolase</fullName>
        <ecNumber evidence="7">2.3.2.2</ecNumber>
        <ecNumber evidence="7">3.4.19.13</ecNumber>
    </submittedName>
</protein>
<keyword evidence="3 7" id="KW-0378">Hydrolase</keyword>
<sequence length="551" mass="59490">MSKKMTIIMSIAAVLLLAIAVVFSNVTEEAQHEEGPVTEGEGNGSSSAPTGEQTELGDYGVTASHPIAEEVGEQILSQGGNAVDAAIAISFTLGVVEPYGSGIGGGGAMLVLEDLASAPSVYDYREMSPAEGNENNAGVPGFVKGMQHVHEAHGTLPIEDLVTPAIELAENGFTVDEMLEDRLYRANVRIDESAAQEFYPSGVRIKAGMELVQPRLADTMRRLLENGFEDFYTGELANELAGDRNSITLADLQAYEVLETEAVSGQFTDYTVYSTPAPMSGITMIQQLQMAELAGLTEAEPGSAEFAHTFVEITKEAYRDRSRNIGDPTFTPVDAEQLTSIDYSQELLSNVDSLANTSIHEGAVASTDDQGNTTAFSIADADGMVVSATNTLSNFFGEGVMVNQGYFLNNHMNNFAQSETSPNLYQGHKRSRSFIAPTLLVNEENQEVIGVGSPGGNRIPQIMSQVLVYGSQLGNFEDAMQAPRVTHGTHPETNEQQMIIEPAWPEESEEALLERGHDVDRYYTSVFFGGLQVLIADYDNGNVSRIQDPRR</sequence>
<comment type="similarity">
    <text evidence="1">Belongs to the gamma-glutamyltransferase family.</text>
</comment>
<dbReference type="InterPro" id="IPR029055">
    <property type="entry name" value="Ntn_hydrolases_N"/>
</dbReference>
<feature type="compositionally biased region" description="Polar residues" evidence="5">
    <location>
        <begin position="44"/>
        <end position="53"/>
    </location>
</feature>
<keyword evidence="7" id="KW-0012">Acyltransferase</keyword>